<keyword evidence="2" id="KW-1185">Reference proteome</keyword>
<comment type="caution">
    <text evidence="1">The sequence shown here is derived from an EMBL/GenBank/DDBJ whole genome shotgun (WGS) entry which is preliminary data.</text>
</comment>
<gene>
    <name evidence="1" type="ORF">BU25DRAFT_235330</name>
</gene>
<evidence type="ECO:0000313" key="1">
    <source>
        <dbReference type="EMBL" id="KAF2621604.1"/>
    </source>
</evidence>
<name>A0ACB6RIM1_9PLEO</name>
<dbReference type="EMBL" id="MU006753">
    <property type="protein sequence ID" value="KAF2621604.1"/>
    <property type="molecule type" value="Genomic_DNA"/>
</dbReference>
<organism evidence="1 2">
    <name type="scientific">Macroventuria anomochaeta</name>
    <dbReference type="NCBI Taxonomy" id="301207"/>
    <lineage>
        <taxon>Eukaryota</taxon>
        <taxon>Fungi</taxon>
        <taxon>Dikarya</taxon>
        <taxon>Ascomycota</taxon>
        <taxon>Pezizomycotina</taxon>
        <taxon>Dothideomycetes</taxon>
        <taxon>Pleosporomycetidae</taxon>
        <taxon>Pleosporales</taxon>
        <taxon>Pleosporineae</taxon>
        <taxon>Didymellaceae</taxon>
        <taxon>Macroventuria</taxon>
    </lineage>
</organism>
<protein>
    <submittedName>
        <fullName evidence="1">Uncharacterized protein</fullName>
    </submittedName>
</protein>
<sequence length="124" mass="14211">MQRCSCDRLLSSRLDSTSHTGALHGEDVHPHTICALLLLRRARRIGTPSLLTDHCHHSEFETFCRAVSRFCLQALHRCLALLLSQVLLGSMSARDGECRRRMHRRETRNFPVPILHLPIMIYQG</sequence>
<proteinExistence type="predicted"/>
<evidence type="ECO:0000313" key="2">
    <source>
        <dbReference type="Proteomes" id="UP000799754"/>
    </source>
</evidence>
<accession>A0ACB6RIM1</accession>
<dbReference type="Proteomes" id="UP000799754">
    <property type="component" value="Unassembled WGS sequence"/>
</dbReference>
<reference evidence="1" key="1">
    <citation type="journal article" date="2020" name="Stud. Mycol.">
        <title>101 Dothideomycetes genomes: a test case for predicting lifestyles and emergence of pathogens.</title>
        <authorList>
            <person name="Haridas S."/>
            <person name="Albert R."/>
            <person name="Binder M."/>
            <person name="Bloem J."/>
            <person name="Labutti K."/>
            <person name="Salamov A."/>
            <person name="Andreopoulos B."/>
            <person name="Baker S."/>
            <person name="Barry K."/>
            <person name="Bills G."/>
            <person name="Bluhm B."/>
            <person name="Cannon C."/>
            <person name="Castanera R."/>
            <person name="Culley D."/>
            <person name="Daum C."/>
            <person name="Ezra D."/>
            <person name="Gonzalez J."/>
            <person name="Henrissat B."/>
            <person name="Kuo A."/>
            <person name="Liang C."/>
            <person name="Lipzen A."/>
            <person name="Lutzoni F."/>
            <person name="Magnuson J."/>
            <person name="Mondo S."/>
            <person name="Nolan M."/>
            <person name="Ohm R."/>
            <person name="Pangilinan J."/>
            <person name="Park H.-J."/>
            <person name="Ramirez L."/>
            <person name="Alfaro M."/>
            <person name="Sun H."/>
            <person name="Tritt A."/>
            <person name="Yoshinaga Y."/>
            <person name="Zwiers L.-H."/>
            <person name="Turgeon B."/>
            <person name="Goodwin S."/>
            <person name="Spatafora J."/>
            <person name="Crous P."/>
            <person name="Grigoriev I."/>
        </authorList>
    </citation>
    <scope>NUCLEOTIDE SEQUENCE</scope>
    <source>
        <strain evidence="1">CBS 525.71</strain>
    </source>
</reference>